<dbReference type="InterPro" id="IPR050910">
    <property type="entry name" value="JMJD6_ArgDemeth/LysHydrox"/>
</dbReference>
<dbReference type="GO" id="GO:0000987">
    <property type="term" value="F:cis-regulatory region sequence-specific DNA binding"/>
    <property type="evidence" value="ECO:0007669"/>
    <property type="project" value="TreeGrafter"/>
</dbReference>
<evidence type="ECO:0000313" key="2">
    <source>
        <dbReference type="EMBL" id="EWM26024.1"/>
    </source>
</evidence>
<dbReference type="EMBL" id="AZIL01000780">
    <property type="protein sequence ID" value="EWM26024.1"/>
    <property type="molecule type" value="Genomic_DNA"/>
</dbReference>
<dbReference type="SUPFAM" id="SSF51197">
    <property type="entry name" value="Clavaminate synthase-like"/>
    <property type="match status" value="1"/>
</dbReference>
<dbReference type="PANTHER" id="PTHR12480">
    <property type="entry name" value="ARGININE DEMETHYLASE AND LYSYL-HYDROXYLASE JMJD"/>
    <property type="match status" value="1"/>
</dbReference>
<feature type="compositionally biased region" description="Basic and acidic residues" evidence="1">
    <location>
        <begin position="80"/>
        <end position="96"/>
    </location>
</feature>
<sequence length="150" mass="16608">PPSLPSSLPRQGWWHLVVNLEESLAITQNYVSLSNLPHVLSFLRDTPHLISGVPEAERPLLYARFREALRESYPQVLQEAEGKPRERAGAEREEGRQGWSAVVGRTHCREEGGGKDNTGKLGREGMGTQGLGSDRHGQVSFQFGFFSDVG</sequence>
<accession>W7U097</accession>
<dbReference type="Proteomes" id="UP000019335">
    <property type="component" value="Chromosome 9"/>
</dbReference>
<dbReference type="OrthoDB" id="424465at2759"/>
<gene>
    <name evidence="2" type="ORF">Naga_100629g1</name>
</gene>
<dbReference type="AlphaFoldDB" id="W7U097"/>
<evidence type="ECO:0000256" key="1">
    <source>
        <dbReference type="SAM" id="MobiDB-lite"/>
    </source>
</evidence>
<name>W7U097_9STRA</name>
<reference evidence="2 3" key="1">
    <citation type="journal article" date="2014" name="Mol. Plant">
        <title>Chromosome Scale Genome Assembly and Transcriptome Profiling of Nannochloropsis gaditana in Nitrogen Depletion.</title>
        <authorList>
            <person name="Corteggiani Carpinelli E."/>
            <person name="Telatin A."/>
            <person name="Vitulo N."/>
            <person name="Forcato C."/>
            <person name="D'Angelo M."/>
            <person name="Schiavon R."/>
            <person name="Vezzi A."/>
            <person name="Giacometti G.M."/>
            <person name="Morosinotto T."/>
            <person name="Valle G."/>
        </authorList>
    </citation>
    <scope>NUCLEOTIDE SEQUENCE [LARGE SCALE GENOMIC DNA]</scope>
    <source>
        <strain evidence="2 3">B-31</strain>
    </source>
</reference>
<keyword evidence="3" id="KW-1185">Reference proteome</keyword>
<organism evidence="2 3">
    <name type="scientific">Nannochloropsis gaditana</name>
    <dbReference type="NCBI Taxonomy" id="72520"/>
    <lineage>
        <taxon>Eukaryota</taxon>
        <taxon>Sar</taxon>
        <taxon>Stramenopiles</taxon>
        <taxon>Ochrophyta</taxon>
        <taxon>Eustigmatophyceae</taxon>
        <taxon>Eustigmatales</taxon>
        <taxon>Monodopsidaceae</taxon>
        <taxon>Nannochloropsis</taxon>
    </lineage>
</organism>
<comment type="caution">
    <text evidence="2">The sequence shown here is derived from an EMBL/GenBank/DDBJ whole genome shotgun (WGS) entry which is preliminary data.</text>
</comment>
<dbReference type="PANTHER" id="PTHR12480:SF21">
    <property type="entry name" value="JMJC DOMAIN-CONTAINING PROTEIN 8"/>
    <property type="match status" value="1"/>
</dbReference>
<evidence type="ECO:0000313" key="3">
    <source>
        <dbReference type="Proteomes" id="UP000019335"/>
    </source>
</evidence>
<feature type="non-terminal residue" evidence="2">
    <location>
        <position position="1"/>
    </location>
</feature>
<protein>
    <submittedName>
        <fullName evidence="2">Uncharacterized protein</fullName>
    </submittedName>
</protein>
<feature type="region of interest" description="Disordered" evidence="1">
    <location>
        <begin position="76"/>
        <end position="135"/>
    </location>
</feature>
<dbReference type="Gene3D" id="2.60.120.650">
    <property type="entry name" value="Cupin"/>
    <property type="match status" value="1"/>
</dbReference>
<proteinExistence type="predicted"/>
<feature type="compositionally biased region" description="Basic and acidic residues" evidence="1">
    <location>
        <begin position="107"/>
        <end position="123"/>
    </location>
</feature>
<dbReference type="GO" id="GO:0005634">
    <property type="term" value="C:nucleus"/>
    <property type="evidence" value="ECO:0007669"/>
    <property type="project" value="TreeGrafter"/>
</dbReference>